<dbReference type="Gene3D" id="1.20.1070.10">
    <property type="entry name" value="Rhodopsin 7-helix transmembrane proteins"/>
    <property type="match status" value="2"/>
</dbReference>
<feature type="transmembrane region" description="Helical" evidence="5">
    <location>
        <begin position="98"/>
        <end position="123"/>
    </location>
</feature>
<keyword evidence="7" id="KW-1185">Reference proteome</keyword>
<dbReference type="AlphaFoldDB" id="A0A1I8AWR2"/>
<accession>A0A1I8AWR2</accession>
<dbReference type="SUPFAM" id="SSF54373">
    <property type="entry name" value="FAD-linked reductases, C-terminal domain"/>
    <property type="match status" value="1"/>
</dbReference>
<evidence type="ECO:0000256" key="4">
    <source>
        <dbReference type="ARBA" id="ARBA00023136"/>
    </source>
</evidence>
<dbReference type="InterPro" id="IPR002937">
    <property type="entry name" value="Amino_oxidase"/>
</dbReference>
<feature type="transmembrane region" description="Helical" evidence="5">
    <location>
        <begin position="62"/>
        <end position="83"/>
    </location>
</feature>
<evidence type="ECO:0000256" key="3">
    <source>
        <dbReference type="ARBA" id="ARBA00022989"/>
    </source>
</evidence>
<dbReference type="SUPFAM" id="SSF51905">
    <property type="entry name" value="FAD/NAD(P)-binding domain"/>
    <property type="match status" value="1"/>
</dbReference>
<dbReference type="Pfam" id="PF00001">
    <property type="entry name" value="7tm_1"/>
    <property type="match status" value="1"/>
</dbReference>
<name>A0A1I8AWR2_MELHA</name>
<dbReference type="WBParaSite" id="MhA1_Contig0.frz3.gene69">
    <property type="protein sequence ID" value="MhA1_Contig0.frz3.gene69"/>
    <property type="gene ID" value="MhA1_Contig0.frz3.gene69"/>
</dbReference>
<dbReference type="GO" id="GO:0004930">
    <property type="term" value="F:G protein-coupled receptor activity"/>
    <property type="evidence" value="ECO:0007669"/>
    <property type="project" value="InterPro"/>
</dbReference>
<feature type="transmembrane region" description="Helical" evidence="5">
    <location>
        <begin position="192"/>
        <end position="215"/>
    </location>
</feature>
<dbReference type="PRINTS" id="PR00237">
    <property type="entry name" value="GPCRRHODOPSN"/>
</dbReference>
<dbReference type="InterPro" id="IPR050281">
    <property type="entry name" value="Flavin_monoamine_oxidase"/>
</dbReference>
<feature type="transmembrane region" description="Helical" evidence="5">
    <location>
        <begin position="144"/>
        <end position="163"/>
    </location>
</feature>
<dbReference type="InterPro" id="IPR036188">
    <property type="entry name" value="FAD/NAD-bd_sf"/>
</dbReference>
<dbReference type="InterPro" id="IPR000276">
    <property type="entry name" value="GPCR_Rhodpsn"/>
</dbReference>
<evidence type="ECO:0000313" key="7">
    <source>
        <dbReference type="Proteomes" id="UP000095281"/>
    </source>
</evidence>
<dbReference type="GO" id="GO:0016020">
    <property type="term" value="C:membrane"/>
    <property type="evidence" value="ECO:0007669"/>
    <property type="project" value="UniProtKB-SubCell"/>
</dbReference>
<dbReference type="SUPFAM" id="SSF81321">
    <property type="entry name" value="Family A G protein-coupled receptor-like"/>
    <property type="match status" value="1"/>
</dbReference>
<proteinExistence type="predicted"/>
<dbReference type="Pfam" id="PF01593">
    <property type="entry name" value="Amino_oxidase"/>
    <property type="match status" value="1"/>
</dbReference>
<organism evidence="7 8">
    <name type="scientific">Meloidogyne hapla</name>
    <name type="common">Root-knot nematode worm</name>
    <dbReference type="NCBI Taxonomy" id="6305"/>
    <lineage>
        <taxon>Eukaryota</taxon>
        <taxon>Metazoa</taxon>
        <taxon>Ecdysozoa</taxon>
        <taxon>Nematoda</taxon>
        <taxon>Chromadorea</taxon>
        <taxon>Rhabditida</taxon>
        <taxon>Tylenchina</taxon>
        <taxon>Tylenchomorpha</taxon>
        <taxon>Tylenchoidea</taxon>
        <taxon>Meloidogynidae</taxon>
        <taxon>Meloidogyninae</taxon>
        <taxon>Meloidogyne</taxon>
    </lineage>
</organism>
<dbReference type="Gene3D" id="3.50.50.60">
    <property type="entry name" value="FAD/NAD(P)-binding domain"/>
    <property type="match status" value="1"/>
</dbReference>
<keyword evidence="2 5" id="KW-0812">Transmembrane</keyword>
<evidence type="ECO:0000256" key="2">
    <source>
        <dbReference type="ARBA" id="ARBA00022692"/>
    </source>
</evidence>
<keyword evidence="3 5" id="KW-1133">Transmembrane helix</keyword>
<comment type="subcellular location">
    <subcellularLocation>
        <location evidence="1">Membrane</location>
    </subcellularLocation>
</comment>
<protein>
    <submittedName>
        <fullName evidence="8">G_PROTEIN_RECEP_F1_2 domain-containing protein</fullName>
    </submittedName>
</protein>
<evidence type="ECO:0000256" key="1">
    <source>
        <dbReference type="ARBA" id="ARBA00004370"/>
    </source>
</evidence>
<dbReference type="InterPro" id="IPR017452">
    <property type="entry name" value="GPCR_Rhodpsn_7TM"/>
</dbReference>
<reference evidence="8" key="1">
    <citation type="submission" date="2016-11" db="UniProtKB">
        <authorList>
            <consortium name="WormBaseParasite"/>
        </authorList>
    </citation>
    <scope>IDENTIFICATION</scope>
</reference>
<evidence type="ECO:0000259" key="6">
    <source>
        <dbReference type="PROSITE" id="PS50262"/>
    </source>
</evidence>
<feature type="transmembrane region" description="Helical" evidence="5">
    <location>
        <begin position="414"/>
        <end position="435"/>
    </location>
</feature>
<dbReference type="PROSITE" id="PS50262">
    <property type="entry name" value="G_PROTEIN_RECEP_F1_2"/>
    <property type="match status" value="1"/>
</dbReference>
<dbReference type="Proteomes" id="UP000095281">
    <property type="component" value="Unplaced"/>
</dbReference>
<feature type="transmembrane region" description="Helical" evidence="5">
    <location>
        <begin position="25"/>
        <end position="50"/>
    </location>
</feature>
<keyword evidence="4 5" id="KW-0472">Membrane</keyword>
<sequence>MRLFAILPSKQTEELNSILNQLQPVGLIILALFTCFCICANLITFILLILCRPLQRSKTTNLYVISLCLADLGVGCIAMPLMLCYEWRINFPHWLCQFWQLADVLFCTESLYSICAIALDRVWNLEQPLRVFTSSRRRAKRLMLFVWLLPLIIWMPVYLLLVFPTQRISHPEEQQPPNFHCFPSREVAKQVFWVALPALYLPAIFLICLFLRISFVVHRHLKFLREHSSLPHLGPPPAVQAQQAVQPPLLSPIRSTFQYENERIEGINNKISGKRASVCATSKNICVDKNVLRKVSLPQWRKSSISVHKKNEVDKLKTTLTVIIDEGENNDFNKKDKQQKDSLCSTAPTFSISEEENEEDSNSLFKQSCLLNKPLQQRQRRLSSARFSIITFSENIALILQREGVTQQVKAAKAVALILCCFLLCWFPFLIIWPLRLFLPHLISDRVFRLCLWLNYSCSTFNPLLYALSTPKIRSILRNNGLLPCKFISAEGGSGKNTRRSNTGAISIADEGFLTGPKVFNELNENCSLLNVSIAIVGAGFSEGIFLQQGAEFINGKNNEIYEAASRLGLITGEVDDAALISEDAQFASPTECQIPKDKLEKFAEFTSFLELKYAEMAMDNHEIWSKTIAELLDRDYEGFLGAKDLLQYNSLARIYRGYYEGEWSAPIDRLAVHNYAQWKDGSDSFPFGSYTLDSRGYTPILAELAEKVPTNKLNLNSRVVQIDYRGKDVRLKVRKTNIDQNSVEDEWLSTRFDFIIITVPIGHLKQFSSSMFLPQLPQNKLKIIEAIGFGIMEKVFLVYEKPFWPDNMTSLIALNCNNGNDEEERIRESLHTLQPHPWAKERILVLWLSGNGPRLVNDLTDEMLSELITKHLKEVLPDKNIRPPVKIIRTKWLDDQLFLGSYTYITPQASLISNDPFSLLAEPIYSENQKLKLLFAGEGTHSQIFQTTIGAFESGQREAERIKEYLNGINKC</sequence>
<dbReference type="Gene3D" id="3.90.660.10">
    <property type="match status" value="1"/>
</dbReference>
<feature type="domain" description="G-protein coupled receptors family 1 profile" evidence="6">
    <location>
        <begin position="40"/>
        <end position="466"/>
    </location>
</feature>
<evidence type="ECO:0000256" key="5">
    <source>
        <dbReference type="SAM" id="Phobius"/>
    </source>
</evidence>
<dbReference type="GO" id="GO:0046592">
    <property type="term" value="F:polyamine oxidase activity"/>
    <property type="evidence" value="ECO:0007669"/>
    <property type="project" value="TreeGrafter"/>
</dbReference>
<evidence type="ECO:0000313" key="8">
    <source>
        <dbReference type="WBParaSite" id="MhA1_Contig0.frz3.gene69"/>
    </source>
</evidence>
<dbReference type="PANTHER" id="PTHR10742">
    <property type="entry name" value="FLAVIN MONOAMINE OXIDASE"/>
    <property type="match status" value="1"/>
</dbReference>
<dbReference type="PANTHER" id="PTHR10742:SF407">
    <property type="entry name" value="AMINE OXIDASE DOMAIN-CONTAINING PROTEIN"/>
    <property type="match status" value="1"/>
</dbReference>